<protein>
    <submittedName>
        <fullName evidence="1">Uncharacterized protein</fullName>
    </submittedName>
</protein>
<accession>A0ACC0BV05</accession>
<gene>
    <name evidence="1" type="ORF">M9H77_07405</name>
</gene>
<reference evidence="2" key="1">
    <citation type="journal article" date="2023" name="Nat. Plants">
        <title>Single-cell RNA sequencing provides a high-resolution roadmap for understanding the multicellular compartmentation of specialized metabolism.</title>
        <authorList>
            <person name="Sun S."/>
            <person name="Shen X."/>
            <person name="Li Y."/>
            <person name="Li Y."/>
            <person name="Wang S."/>
            <person name="Li R."/>
            <person name="Zhang H."/>
            <person name="Shen G."/>
            <person name="Guo B."/>
            <person name="Wei J."/>
            <person name="Xu J."/>
            <person name="St-Pierre B."/>
            <person name="Chen S."/>
            <person name="Sun C."/>
        </authorList>
    </citation>
    <scope>NUCLEOTIDE SEQUENCE [LARGE SCALE GENOMIC DNA]</scope>
</reference>
<sequence>MHPQTKFPGLELTSLANILPLSIGPMAALIRRQPPLSIFSLLHFLPLSSSSTVWPPLAHLYDLSAVDVYYSSDSRRNFSLPDCRPEAVLKRERERVSCRREREREHRCWLLSALSSPQLPWLAVDLTTARQAAGLFAASWHSCRCCWLEPQRAASPLSAAAAVAASVVDLAADLAAAAQVSFFKLFLSFLFAHGSLQIPATFSALLLEKKKKGGPFEIVTSFGGKKRTILQFVIV</sequence>
<comment type="caution">
    <text evidence="1">The sequence shown here is derived from an EMBL/GenBank/DDBJ whole genome shotgun (WGS) entry which is preliminary data.</text>
</comment>
<keyword evidence="2" id="KW-1185">Reference proteome</keyword>
<evidence type="ECO:0000313" key="1">
    <source>
        <dbReference type="EMBL" id="KAI5676455.1"/>
    </source>
</evidence>
<evidence type="ECO:0000313" key="2">
    <source>
        <dbReference type="Proteomes" id="UP001060085"/>
    </source>
</evidence>
<name>A0ACC0BV05_CATRO</name>
<organism evidence="1 2">
    <name type="scientific">Catharanthus roseus</name>
    <name type="common">Madagascar periwinkle</name>
    <name type="synonym">Vinca rosea</name>
    <dbReference type="NCBI Taxonomy" id="4058"/>
    <lineage>
        <taxon>Eukaryota</taxon>
        <taxon>Viridiplantae</taxon>
        <taxon>Streptophyta</taxon>
        <taxon>Embryophyta</taxon>
        <taxon>Tracheophyta</taxon>
        <taxon>Spermatophyta</taxon>
        <taxon>Magnoliopsida</taxon>
        <taxon>eudicotyledons</taxon>
        <taxon>Gunneridae</taxon>
        <taxon>Pentapetalae</taxon>
        <taxon>asterids</taxon>
        <taxon>lamiids</taxon>
        <taxon>Gentianales</taxon>
        <taxon>Apocynaceae</taxon>
        <taxon>Rauvolfioideae</taxon>
        <taxon>Vinceae</taxon>
        <taxon>Catharanthinae</taxon>
        <taxon>Catharanthus</taxon>
    </lineage>
</organism>
<proteinExistence type="predicted"/>
<dbReference type="EMBL" id="CM044702">
    <property type="protein sequence ID" value="KAI5676455.1"/>
    <property type="molecule type" value="Genomic_DNA"/>
</dbReference>
<dbReference type="Proteomes" id="UP001060085">
    <property type="component" value="Linkage Group LG02"/>
</dbReference>